<proteinExistence type="predicted"/>
<name>A0A0F9GXM3_9ZZZZ</name>
<dbReference type="SUPFAM" id="SSF47413">
    <property type="entry name" value="lambda repressor-like DNA-binding domains"/>
    <property type="match status" value="1"/>
</dbReference>
<dbReference type="PROSITE" id="PS50943">
    <property type="entry name" value="HTH_CROC1"/>
    <property type="match status" value="1"/>
</dbReference>
<dbReference type="EMBL" id="LAZR01016656">
    <property type="protein sequence ID" value="KKM03560.1"/>
    <property type="molecule type" value="Genomic_DNA"/>
</dbReference>
<protein>
    <recommendedName>
        <fullName evidence="1">HTH cro/C1-type domain-containing protein</fullName>
    </recommendedName>
</protein>
<dbReference type="AlphaFoldDB" id="A0A0F9GXM3"/>
<gene>
    <name evidence="2" type="ORF">LCGC14_1773250</name>
</gene>
<dbReference type="SMART" id="SM00530">
    <property type="entry name" value="HTH_XRE"/>
    <property type="match status" value="1"/>
</dbReference>
<organism evidence="2">
    <name type="scientific">marine sediment metagenome</name>
    <dbReference type="NCBI Taxonomy" id="412755"/>
    <lineage>
        <taxon>unclassified sequences</taxon>
        <taxon>metagenomes</taxon>
        <taxon>ecological metagenomes</taxon>
    </lineage>
</organism>
<dbReference type="Pfam" id="PF01381">
    <property type="entry name" value="HTH_3"/>
    <property type="match status" value="1"/>
</dbReference>
<dbReference type="Gene3D" id="1.10.260.40">
    <property type="entry name" value="lambda repressor-like DNA-binding domains"/>
    <property type="match status" value="1"/>
</dbReference>
<feature type="domain" description="HTH cro/C1-type" evidence="1">
    <location>
        <begin position="10"/>
        <end position="64"/>
    </location>
</feature>
<evidence type="ECO:0000313" key="2">
    <source>
        <dbReference type="EMBL" id="KKM03560.1"/>
    </source>
</evidence>
<dbReference type="InterPro" id="IPR010982">
    <property type="entry name" value="Lambda_DNA-bd_dom_sf"/>
</dbReference>
<reference evidence="2" key="1">
    <citation type="journal article" date="2015" name="Nature">
        <title>Complex archaea that bridge the gap between prokaryotes and eukaryotes.</title>
        <authorList>
            <person name="Spang A."/>
            <person name="Saw J.H."/>
            <person name="Jorgensen S.L."/>
            <person name="Zaremba-Niedzwiedzka K."/>
            <person name="Martijn J."/>
            <person name="Lind A.E."/>
            <person name="van Eijk R."/>
            <person name="Schleper C."/>
            <person name="Guy L."/>
            <person name="Ettema T.J."/>
        </authorList>
    </citation>
    <scope>NUCLEOTIDE SEQUENCE</scope>
</reference>
<dbReference type="GO" id="GO:0003677">
    <property type="term" value="F:DNA binding"/>
    <property type="evidence" value="ECO:0007669"/>
    <property type="project" value="InterPro"/>
</dbReference>
<sequence length="73" mass="8249">MIDHCFGQQVRFARLQDERSQAYIARKAGISKTHMWQIEKGTSEPGLRVALAIARALGVPIEQLVLQENSDDR</sequence>
<evidence type="ECO:0000259" key="1">
    <source>
        <dbReference type="PROSITE" id="PS50943"/>
    </source>
</evidence>
<dbReference type="CDD" id="cd00093">
    <property type="entry name" value="HTH_XRE"/>
    <property type="match status" value="1"/>
</dbReference>
<dbReference type="InterPro" id="IPR001387">
    <property type="entry name" value="Cro/C1-type_HTH"/>
</dbReference>
<accession>A0A0F9GXM3</accession>
<comment type="caution">
    <text evidence="2">The sequence shown here is derived from an EMBL/GenBank/DDBJ whole genome shotgun (WGS) entry which is preliminary data.</text>
</comment>